<organism evidence="1">
    <name type="scientific">bioreactor metagenome</name>
    <dbReference type="NCBI Taxonomy" id="1076179"/>
    <lineage>
        <taxon>unclassified sequences</taxon>
        <taxon>metagenomes</taxon>
        <taxon>ecological metagenomes</taxon>
    </lineage>
</organism>
<reference evidence="1" key="1">
    <citation type="submission" date="2019-08" db="EMBL/GenBank/DDBJ databases">
        <authorList>
            <person name="Kucharzyk K."/>
            <person name="Murdoch R.W."/>
            <person name="Higgins S."/>
            <person name="Loffler F."/>
        </authorList>
    </citation>
    <scope>NUCLEOTIDE SEQUENCE</scope>
</reference>
<protein>
    <submittedName>
        <fullName evidence="1">Uncharacterized protein</fullName>
    </submittedName>
</protein>
<accession>A0A645IFU4</accession>
<dbReference type="AlphaFoldDB" id="A0A645IFU4"/>
<evidence type="ECO:0000313" key="1">
    <source>
        <dbReference type="EMBL" id="MPN49692.1"/>
    </source>
</evidence>
<name>A0A645IFU4_9ZZZZ</name>
<gene>
    <name evidence="1" type="ORF">SDC9_197314</name>
</gene>
<dbReference type="EMBL" id="VSSQ01113165">
    <property type="protein sequence ID" value="MPN49692.1"/>
    <property type="molecule type" value="Genomic_DNA"/>
</dbReference>
<sequence length="94" mass="10419">MFHDGQHFGAHVHNDRVRVAVRKQPGQRAVPGHPVPARIVDDQHIHAAGFAAFGGDARAGARTQQYVPLGHLSLEFSNNFGSCHFRVLLKKLQY</sequence>
<comment type="caution">
    <text evidence="1">The sequence shown here is derived from an EMBL/GenBank/DDBJ whole genome shotgun (WGS) entry which is preliminary data.</text>
</comment>
<proteinExistence type="predicted"/>